<dbReference type="WBParaSite" id="BXY_0723000.1">
    <property type="protein sequence ID" value="BXY_0723000.1"/>
    <property type="gene ID" value="BXY_0723000"/>
</dbReference>
<evidence type="ECO:0000313" key="4">
    <source>
        <dbReference type="Proteomes" id="UP000659654"/>
    </source>
</evidence>
<sequence length="167" mass="18941">MVRSLKEDSSNSGQGKSTAITNPRAAKAPHWRIEKKNYVHKDANPGEFKVYIRSQFCESPLEVRYCKAKYSSKPDCRDEQINVFLDELKATGLVPDKGMDTINLAVDAIFSMKGDCNSLRSMFGADYNIYKRHAAITVRTAIPEYTNVDKLQGAHQILIYPNDWSKF</sequence>
<dbReference type="AlphaFoldDB" id="A0A1I7S2K0"/>
<keyword evidence="4" id="KW-1185">Reference proteome</keyword>
<accession>A0A1I7S2K0</accession>
<dbReference type="EMBL" id="CAJFCV020000005">
    <property type="protein sequence ID" value="CAG9121897.1"/>
    <property type="molecule type" value="Genomic_DNA"/>
</dbReference>
<evidence type="ECO:0000313" key="2">
    <source>
        <dbReference type="EMBL" id="CAD5230816.1"/>
    </source>
</evidence>
<name>A0A1I7S2K0_BURXY</name>
<protein>
    <submittedName>
        <fullName evidence="2">(pine wood nematode) hypothetical protein</fullName>
    </submittedName>
</protein>
<dbReference type="Proteomes" id="UP000582659">
    <property type="component" value="Unassembled WGS sequence"/>
</dbReference>
<gene>
    <name evidence="2" type="ORF">BXYJ_LOCUS11170</name>
</gene>
<feature type="compositionally biased region" description="Polar residues" evidence="1">
    <location>
        <begin position="10"/>
        <end position="21"/>
    </location>
</feature>
<dbReference type="EMBL" id="CAJFDI010000005">
    <property type="protein sequence ID" value="CAD5230816.1"/>
    <property type="molecule type" value="Genomic_DNA"/>
</dbReference>
<proteinExistence type="predicted"/>
<dbReference type="OrthoDB" id="10306640at2759"/>
<reference evidence="2" key="2">
    <citation type="submission" date="2020-09" db="EMBL/GenBank/DDBJ databases">
        <authorList>
            <person name="Kikuchi T."/>
        </authorList>
    </citation>
    <scope>NUCLEOTIDE SEQUENCE</scope>
    <source>
        <strain evidence="2">Ka4C1</strain>
    </source>
</reference>
<evidence type="ECO:0000313" key="3">
    <source>
        <dbReference type="Proteomes" id="UP000095284"/>
    </source>
</evidence>
<evidence type="ECO:0000313" key="5">
    <source>
        <dbReference type="WBParaSite" id="BXY_0723000.1"/>
    </source>
</evidence>
<feature type="region of interest" description="Disordered" evidence="1">
    <location>
        <begin position="1"/>
        <end position="28"/>
    </location>
</feature>
<organism evidence="3 5">
    <name type="scientific">Bursaphelenchus xylophilus</name>
    <name type="common">Pinewood nematode worm</name>
    <name type="synonym">Aphelenchoides xylophilus</name>
    <dbReference type="NCBI Taxonomy" id="6326"/>
    <lineage>
        <taxon>Eukaryota</taxon>
        <taxon>Metazoa</taxon>
        <taxon>Ecdysozoa</taxon>
        <taxon>Nematoda</taxon>
        <taxon>Chromadorea</taxon>
        <taxon>Rhabditida</taxon>
        <taxon>Tylenchina</taxon>
        <taxon>Tylenchomorpha</taxon>
        <taxon>Aphelenchoidea</taxon>
        <taxon>Aphelenchoididae</taxon>
        <taxon>Bursaphelenchus</taxon>
    </lineage>
</organism>
<dbReference type="Proteomes" id="UP000659654">
    <property type="component" value="Unassembled WGS sequence"/>
</dbReference>
<reference evidence="5" key="1">
    <citation type="submission" date="2016-11" db="UniProtKB">
        <authorList>
            <consortium name="WormBaseParasite"/>
        </authorList>
    </citation>
    <scope>IDENTIFICATION</scope>
</reference>
<evidence type="ECO:0000256" key="1">
    <source>
        <dbReference type="SAM" id="MobiDB-lite"/>
    </source>
</evidence>
<dbReference type="Proteomes" id="UP000095284">
    <property type="component" value="Unplaced"/>
</dbReference>